<dbReference type="EMBL" id="JABWDY010004092">
    <property type="protein sequence ID" value="KAF5205421.1"/>
    <property type="molecule type" value="Genomic_DNA"/>
</dbReference>
<feature type="domain" description="DDE Tnp4" evidence="3">
    <location>
        <begin position="2"/>
        <end position="43"/>
    </location>
</feature>
<comment type="caution">
    <text evidence="4">The sequence shown here is derived from an EMBL/GenBank/DDBJ whole genome shotgun (WGS) entry which is preliminary data.</text>
</comment>
<dbReference type="Pfam" id="PF13359">
    <property type="entry name" value="DDE_Tnp_4"/>
    <property type="match status" value="1"/>
</dbReference>
<evidence type="ECO:0000313" key="5">
    <source>
        <dbReference type="Proteomes" id="UP000554482"/>
    </source>
</evidence>
<reference evidence="4 5" key="1">
    <citation type="submission" date="2020-06" db="EMBL/GenBank/DDBJ databases">
        <title>Transcriptomic and genomic resources for Thalictrum thalictroides and T. hernandezii: Facilitating candidate gene discovery in an emerging model plant lineage.</title>
        <authorList>
            <person name="Arias T."/>
            <person name="Riano-Pachon D.M."/>
            <person name="Di Stilio V.S."/>
        </authorList>
    </citation>
    <scope>NUCLEOTIDE SEQUENCE [LARGE SCALE GENOMIC DNA]</scope>
    <source>
        <strain evidence="5">cv. WT478/WT964</strain>
        <tissue evidence="4">Leaves</tissue>
    </source>
</reference>
<keyword evidence="2" id="KW-0479">Metal-binding</keyword>
<dbReference type="GO" id="GO:0046872">
    <property type="term" value="F:metal ion binding"/>
    <property type="evidence" value="ECO:0007669"/>
    <property type="project" value="UniProtKB-KW"/>
</dbReference>
<dbReference type="AlphaFoldDB" id="A0A7J6X6N8"/>
<gene>
    <name evidence="4" type="ORF">FRX31_004991</name>
</gene>
<evidence type="ECO:0000256" key="2">
    <source>
        <dbReference type="ARBA" id="ARBA00022723"/>
    </source>
</evidence>
<keyword evidence="5" id="KW-1185">Reference proteome</keyword>
<accession>A0A7J6X6N8</accession>
<feature type="non-terminal residue" evidence="4">
    <location>
        <position position="83"/>
    </location>
</feature>
<organism evidence="4 5">
    <name type="scientific">Thalictrum thalictroides</name>
    <name type="common">Rue-anemone</name>
    <name type="synonym">Anemone thalictroides</name>
    <dbReference type="NCBI Taxonomy" id="46969"/>
    <lineage>
        <taxon>Eukaryota</taxon>
        <taxon>Viridiplantae</taxon>
        <taxon>Streptophyta</taxon>
        <taxon>Embryophyta</taxon>
        <taxon>Tracheophyta</taxon>
        <taxon>Spermatophyta</taxon>
        <taxon>Magnoliopsida</taxon>
        <taxon>Ranunculales</taxon>
        <taxon>Ranunculaceae</taxon>
        <taxon>Thalictroideae</taxon>
        <taxon>Thalictrum</taxon>
    </lineage>
</organism>
<evidence type="ECO:0000259" key="3">
    <source>
        <dbReference type="Pfam" id="PF13359"/>
    </source>
</evidence>
<dbReference type="Proteomes" id="UP000554482">
    <property type="component" value="Unassembled WGS sequence"/>
</dbReference>
<protein>
    <recommendedName>
        <fullName evidence="3">DDE Tnp4 domain-containing protein</fullName>
    </recommendedName>
</protein>
<dbReference type="OrthoDB" id="2684964at2759"/>
<comment type="cofactor">
    <cofactor evidence="1">
        <name>a divalent metal cation</name>
        <dbReference type="ChEBI" id="CHEBI:60240"/>
    </cofactor>
</comment>
<evidence type="ECO:0000256" key="1">
    <source>
        <dbReference type="ARBA" id="ARBA00001968"/>
    </source>
</evidence>
<proteinExistence type="predicted"/>
<name>A0A7J6X6N8_THATH</name>
<dbReference type="InterPro" id="IPR027806">
    <property type="entry name" value="HARBI1_dom"/>
</dbReference>
<evidence type="ECO:0000313" key="4">
    <source>
        <dbReference type="EMBL" id="KAF5205421.1"/>
    </source>
</evidence>
<sequence>MLRNIIERCFGVLKARFPILKLMPNYSLRKQRNIVIATCALHNYIRRHTLEDEMFKKYENDELIVKGEGGNNMANQASTSGHR</sequence>